<dbReference type="PROSITE" id="PS00028">
    <property type="entry name" value="ZINC_FINGER_C2H2_1"/>
    <property type="match status" value="2"/>
</dbReference>
<keyword evidence="5" id="KW-1185">Reference proteome</keyword>
<organism evidence="4 5">
    <name type="scientific">Plutella xylostella</name>
    <name type="common">Diamondback moth</name>
    <name type="synonym">Plutella maculipennis</name>
    <dbReference type="NCBI Taxonomy" id="51655"/>
    <lineage>
        <taxon>Eukaryota</taxon>
        <taxon>Metazoa</taxon>
        <taxon>Ecdysozoa</taxon>
        <taxon>Arthropoda</taxon>
        <taxon>Hexapoda</taxon>
        <taxon>Insecta</taxon>
        <taxon>Pterygota</taxon>
        <taxon>Neoptera</taxon>
        <taxon>Endopterygota</taxon>
        <taxon>Lepidoptera</taxon>
        <taxon>Glossata</taxon>
        <taxon>Ditrysia</taxon>
        <taxon>Yponomeutoidea</taxon>
        <taxon>Plutellidae</taxon>
        <taxon>Plutella</taxon>
    </lineage>
</organism>
<feature type="region of interest" description="Disordered" evidence="2">
    <location>
        <begin position="366"/>
        <end position="405"/>
    </location>
</feature>
<dbReference type="EMBL" id="CAJHNJ030000021">
    <property type="protein sequence ID" value="CAG9118755.1"/>
    <property type="molecule type" value="Genomic_DNA"/>
</dbReference>
<dbReference type="SMART" id="SM00451">
    <property type="entry name" value="ZnF_U1"/>
    <property type="match status" value="4"/>
</dbReference>
<dbReference type="PROSITE" id="PS50157">
    <property type="entry name" value="ZINC_FINGER_C2H2_2"/>
    <property type="match status" value="1"/>
</dbReference>
<feature type="domain" description="C2H2-type" evidence="3">
    <location>
        <begin position="594"/>
        <end position="623"/>
    </location>
</feature>
<comment type="caution">
    <text evidence="4">The sequence shown here is derived from an EMBL/GenBank/DDBJ whole genome shotgun (WGS) entry which is preliminary data.</text>
</comment>
<dbReference type="AlphaFoldDB" id="A0A8S4ES24"/>
<dbReference type="SMART" id="SM00355">
    <property type="entry name" value="ZnF_C2H2"/>
    <property type="match status" value="5"/>
</dbReference>
<accession>A0A8S4ES24</accession>
<dbReference type="GO" id="GO:0003676">
    <property type="term" value="F:nucleic acid binding"/>
    <property type="evidence" value="ECO:0007669"/>
    <property type="project" value="InterPro"/>
</dbReference>
<proteinExistence type="predicted"/>
<feature type="compositionally biased region" description="Acidic residues" evidence="2">
    <location>
        <begin position="376"/>
        <end position="405"/>
    </location>
</feature>
<evidence type="ECO:0000259" key="3">
    <source>
        <dbReference type="PROSITE" id="PS50157"/>
    </source>
</evidence>
<feature type="region of interest" description="Disordered" evidence="2">
    <location>
        <begin position="29"/>
        <end position="52"/>
    </location>
</feature>
<reference evidence="4" key="1">
    <citation type="submission" date="2020-11" db="EMBL/GenBank/DDBJ databases">
        <authorList>
            <person name="Whiteford S."/>
        </authorList>
    </citation>
    <scope>NUCLEOTIDE SEQUENCE</scope>
</reference>
<keyword evidence="1" id="KW-0863">Zinc-finger</keyword>
<name>A0A8S4ES24_PLUXY</name>
<dbReference type="InterPro" id="IPR003604">
    <property type="entry name" value="Matrin/U1-like-C_Znf_C2H2"/>
</dbReference>
<keyword evidence="1" id="KW-0862">Zinc</keyword>
<keyword evidence="1" id="KW-0479">Metal-binding</keyword>
<protein>
    <submittedName>
        <fullName evidence="4">(diamondback moth) hypothetical protein</fullName>
    </submittedName>
</protein>
<evidence type="ECO:0000313" key="5">
    <source>
        <dbReference type="Proteomes" id="UP000653454"/>
    </source>
</evidence>
<dbReference type="Proteomes" id="UP000653454">
    <property type="component" value="Unassembled WGS sequence"/>
</dbReference>
<dbReference type="InterPro" id="IPR013087">
    <property type="entry name" value="Znf_C2H2_type"/>
</dbReference>
<sequence length="661" mass="74657">MTPEIENYPAGQATSVACTRTGGPELSPSGCPVMDVGDAEDPGGDGGTTSTGFCLNGQRKHMIGNGEASMNKYRKNSILCGEVDYHCLLCAETLLHEADVERHIRWENHRRALKNNTYVTKFKNDCIIKIGSHYYCELCNIITPTALKTNLHVKDEAHLRNKQNPETTNTTPSLVKRDSSGIITINNMVVTEREWNGIIDNQCLLCDVDVDDVGAHMKSGSHIISLIQTKVEVKDADKFFRKIGADIFFCFTCKEPIPLAVFDQHWESKEHIDNKKNVKIYKGASSSQGQSTFSAEFKNNMKKMFSSSDPSVIANADIATKMDEFKKENIDINMNRSKAVCKVCKFSPEFSVKAITEHIKMHKKAETNSPGFQLDADAESDYDDDDDDDDDYEDCSTDSAESDEDDEVIKQLLAFRLMSIEAVDHGLRRAELAKFGKQHFIKLISGGSKGHCTLCDTYISAHIKNFHQHVKGAKHIENLALKGGRGGGGDGPKGAPEYETKPLREYLRNIFFVKQMDDFWINRRICIDKHSFVGVRHVDKMARIKCFLCNDLYPADKDQEHCQTIEHKKKLFATKVITSLKKGEFCRQFTPTKLHCAFCNEVFPSYPVLLQHLRTPEHINWKQQQKMVADMTDDMYSMHMPDTNTAEADIMWMELTGNKLL</sequence>
<evidence type="ECO:0000256" key="1">
    <source>
        <dbReference type="PROSITE-ProRule" id="PRU00042"/>
    </source>
</evidence>
<gene>
    <name evidence="4" type="ORF">PLXY2_LOCUS6582</name>
</gene>
<dbReference type="GO" id="GO:0008270">
    <property type="term" value="F:zinc ion binding"/>
    <property type="evidence" value="ECO:0007669"/>
    <property type="project" value="UniProtKB-KW"/>
</dbReference>
<evidence type="ECO:0000256" key="2">
    <source>
        <dbReference type="SAM" id="MobiDB-lite"/>
    </source>
</evidence>
<evidence type="ECO:0000313" key="4">
    <source>
        <dbReference type="EMBL" id="CAG9118755.1"/>
    </source>
</evidence>